<dbReference type="SUPFAM" id="SSF81383">
    <property type="entry name" value="F-box domain"/>
    <property type="match status" value="1"/>
</dbReference>
<organism evidence="2 3">
    <name type="scientific">Acacia crassicarpa</name>
    <name type="common">northern wattle</name>
    <dbReference type="NCBI Taxonomy" id="499986"/>
    <lineage>
        <taxon>Eukaryota</taxon>
        <taxon>Viridiplantae</taxon>
        <taxon>Streptophyta</taxon>
        <taxon>Embryophyta</taxon>
        <taxon>Tracheophyta</taxon>
        <taxon>Spermatophyta</taxon>
        <taxon>Magnoliopsida</taxon>
        <taxon>eudicotyledons</taxon>
        <taxon>Gunneridae</taxon>
        <taxon>Pentapetalae</taxon>
        <taxon>rosids</taxon>
        <taxon>fabids</taxon>
        <taxon>Fabales</taxon>
        <taxon>Fabaceae</taxon>
        <taxon>Caesalpinioideae</taxon>
        <taxon>mimosoid clade</taxon>
        <taxon>Acacieae</taxon>
        <taxon>Acacia</taxon>
    </lineage>
</organism>
<gene>
    <name evidence="2" type="ORF">QN277_001810</name>
</gene>
<keyword evidence="3" id="KW-1185">Reference proteome</keyword>
<name>A0AAE1THF3_9FABA</name>
<evidence type="ECO:0000313" key="3">
    <source>
        <dbReference type="Proteomes" id="UP001293593"/>
    </source>
</evidence>
<dbReference type="EMBL" id="JAWXYG010000001">
    <property type="protein sequence ID" value="KAK4285066.1"/>
    <property type="molecule type" value="Genomic_DNA"/>
</dbReference>
<comment type="caution">
    <text evidence="2">The sequence shown here is derived from an EMBL/GenBank/DDBJ whole genome shotgun (WGS) entry which is preliminary data.</text>
</comment>
<evidence type="ECO:0000313" key="2">
    <source>
        <dbReference type="EMBL" id="KAK4285066.1"/>
    </source>
</evidence>
<accession>A0AAE1THF3</accession>
<dbReference type="Proteomes" id="UP001293593">
    <property type="component" value="Unassembled WGS sequence"/>
</dbReference>
<reference evidence="2" key="1">
    <citation type="submission" date="2023-10" db="EMBL/GenBank/DDBJ databases">
        <title>Chromosome-level genome of the transformable northern wattle, Acacia crassicarpa.</title>
        <authorList>
            <person name="Massaro I."/>
            <person name="Sinha N.R."/>
            <person name="Poethig S."/>
            <person name="Leichty A.R."/>
        </authorList>
    </citation>
    <scope>NUCLEOTIDE SEQUENCE</scope>
    <source>
        <strain evidence="2">Acra3RX</strain>
        <tissue evidence="2">Leaf</tissue>
    </source>
</reference>
<feature type="domain" description="F-box" evidence="1">
    <location>
        <begin position="20"/>
        <end position="69"/>
    </location>
</feature>
<evidence type="ECO:0000259" key="1">
    <source>
        <dbReference type="PROSITE" id="PS50181"/>
    </source>
</evidence>
<dbReference type="PROSITE" id="PS50181">
    <property type="entry name" value="FBOX"/>
    <property type="match status" value="1"/>
</dbReference>
<dbReference type="Pfam" id="PF23310">
    <property type="entry name" value="TPR_27"/>
    <property type="match status" value="1"/>
</dbReference>
<dbReference type="PANTHER" id="PTHR33784">
    <property type="entry name" value="OS05G0482100 PROTEIN"/>
    <property type="match status" value="1"/>
</dbReference>
<dbReference type="PANTHER" id="PTHR33784:SF10">
    <property type="entry name" value="F-BOX PROTEIN"/>
    <property type="match status" value="1"/>
</dbReference>
<proteinExistence type="predicted"/>
<protein>
    <recommendedName>
        <fullName evidence="1">F-box domain-containing protein</fullName>
    </recommendedName>
</protein>
<dbReference type="InterPro" id="IPR001810">
    <property type="entry name" value="F-box_dom"/>
</dbReference>
<dbReference type="InterPro" id="IPR036047">
    <property type="entry name" value="F-box-like_dom_sf"/>
</dbReference>
<dbReference type="InterPro" id="IPR040338">
    <property type="entry name" value="At1g67623-like"/>
</dbReference>
<sequence>MADSGAPKRIKLNTYDGEICRLITCLPTEILEEIASKVASQSLADLYHLKLTCKEMMSITDKDYVYKHASLDRVPFFRSPEIPQEASFLKRCRLSGNLESLYRKGMEAYLMNYELYEEGLGMVRMAAQNQHKRSMYAFAMVVLLMWRSGRIGNLWTEEFGEALGYLRFLRNHKCVLECRNQVAEFVRRGNMCCFVAQLPIKSLCCNFPCKNTWRLKIGSWFFETEDDDENDPNMCENCRWDHEVEEFSANVLNISVSDLPYLRHP</sequence>
<dbReference type="InterPro" id="IPR057136">
    <property type="entry name" value="At2g35280_TPR_dom"/>
</dbReference>
<dbReference type="AlphaFoldDB" id="A0AAE1THF3"/>